<dbReference type="EMBL" id="CABFNP030001282">
    <property type="protein sequence ID" value="CAI6096395.1"/>
    <property type="molecule type" value="Genomic_DNA"/>
</dbReference>
<protein>
    <submittedName>
        <fullName evidence="2">Uncharacterized protein</fullName>
    </submittedName>
</protein>
<name>A0AA35MGR1_9HYPO</name>
<evidence type="ECO:0000256" key="1">
    <source>
        <dbReference type="SAM" id="MobiDB-lite"/>
    </source>
</evidence>
<dbReference type="Proteomes" id="UP001160390">
    <property type="component" value="Unassembled WGS sequence"/>
</dbReference>
<feature type="compositionally biased region" description="Basic and acidic residues" evidence="1">
    <location>
        <begin position="320"/>
        <end position="333"/>
    </location>
</feature>
<feature type="region of interest" description="Disordered" evidence="1">
    <location>
        <begin position="263"/>
        <end position="296"/>
    </location>
</feature>
<reference evidence="2" key="1">
    <citation type="submission" date="2023-01" db="EMBL/GenBank/DDBJ databases">
        <authorList>
            <person name="Piombo E."/>
        </authorList>
    </citation>
    <scope>NUCLEOTIDE SEQUENCE</scope>
</reference>
<evidence type="ECO:0000313" key="3">
    <source>
        <dbReference type="Proteomes" id="UP001160390"/>
    </source>
</evidence>
<organism evidence="2 3">
    <name type="scientific">Clonostachys chloroleuca</name>
    <dbReference type="NCBI Taxonomy" id="1926264"/>
    <lineage>
        <taxon>Eukaryota</taxon>
        <taxon>Fungi</taxon>
        <taxon>Dikarya</taxon>
        <taxon>Ascomycota</taxon>
        <taxon>Pezizomycotina</taxon>
        <taxon>Sordariomycetes</taxon>
        <taxon>Hypocreomycetidae</taxon>
        <taxon>Hypocreales</taxon>
        <taxon>Bionectriaceae</taxon>
        <taxon>Clonostachys</taxon>
    </lineage>
</organism>
<comment type="caution">
    <text evidence="2">The sequence shown here is derived from an EMBL/GenBank/DDBJ whole genome shotgun (WGS) entry which is preliminary data.</text>
</comment>
<keyword evidence="3" id="KW-1185">Reference proteome</keyword>
<proteinExistence type="predicted"/>
<gene>
    <name evidence="2" type="ORF">CCHLO57077_00009052</name>
</gene>
<dbReference type="AlphaFoldDB" id="A0AA35MGR1"/>
<sequence>MPCCFATLKFRQCGHSMLFKLGCSKSECAEICPSKRRQFLLQTEYMWRCEDCVEFEYKQSSDLKASEWDTYYARIRSNCFLSTENRDSLTLTARNREIRQEAARDQRRSGCVEEIQRVVDWVEEYGGLVWDLVYGHKRDFEESKNRLQFLRAAKYWDLIVVLDYVRKARDPWDKENFPNWIDELIQSMRGIRSATPAAGPETPRSAGGSSALPAFRGFQSGRCRMAALDEAAELTQRMTDIDIQGSGSSSDVTSESSYDIASESNYILESGPARKRSPDETPRSLRNEPSGLYDPNDYVSIFFNADVVMKDDDASSTLSTDKDTDKEEPNYIS</sequence>
<evidence type="ECO:0000313" key="2">
    <source>
        <dbReference type="EMBL" id="CAI6096395.1"/>
    </source>
</evidence>
<feature type="region of interest" description="Disordered" evidence="1">
    <location>
        <begin position="313"/>
        <end position="333"/>
    </location>
</feature>
<accession>A0AA35MGR1</accession>
<feature type="compositionally biased region" description="Basic and acidic residues" evidence="1">
    <location>
        <begin position="276"/>
        <end position="286"/>
    </location>
</feature>